<keyword evidence="1" id="KW-1133">Transmembrane helix</keyword>
<dbReference type="Gene3D" id="1.20.1250.20">
    <property type="entry name" value="MFS general substrate transporter like domains"/>
    <property type="match status" value="1"/>
</dbReference>
<proteinExistence type="predicted"/>
<evidence type="ECO:0000256" key="1">
    <source>
        <dbReference type="SAM" id="Phobius"/>
    </source>
</evidence>
<reference evidence="2" key="1">
    <citation type="journal article" date="2021" name="Nat. Commun.">
        <title>Genetic determinants of endophytism in the Arabidopsis root mycobiome.</title>
        <authorList>
            <person name="Mesny F."/>
            <person name="Miyauchi S."/>
            <person name="Thiergart T."/>
            <person name="Pickel B."/>
            <person name="Atanasova L."/>
            <person name="Karlsson M."/>
            <person name="Huettel B."/>
            <person name="Barry K.W."/>
            <person name="Haridas S."/>
            <person name="Chen C."/>
            <person name="Bauer D."/>
            <person name="Andreopoulos W."/>
            <person name="Pangilinan J."/>
            <person name="LaButti K."/>
            <person name="Riley R."/>
            <person name="Lipzen A."/>
            <person name="Clum A."/>
            <person name="Drula E."/>
            <person name="Henrissat B."/>
            <person name="Kohler A."/>
            <person name="Grigoriev I.V."/>
            <person name="Martin F.M."/>
            <person name="Hacquard S."/>
        </authorList>
    </citation>
    <scope>NUCLEOTIDE SEQUENCE</scope>
    <source>
        <strain evidence="2">MPI-CAGE-AT-0021</strain>
    </source>
</reference>
<protein>
    <recommendedName>
        <fullName evidence="4">Major facilitator superfamily (MFS) profile domain-containing protein</fullName>
    </recommendedName>
</protein>
<dbReference type="InterPro" id="IPR036259">
    <property type="entry name" value="MFS_trans_sf"/>
</dbReference>
<evidence type="ECO:0000313" key="3">
    <source>
        <dbReference type="Proteomes" id="UP000717696"/>
    </source>
</evidence>
<dbReference type="EMBL" id="JAGMUU010000017">
    <property type="protein sequence ID" value="KAH7134488.1"/>
    <property type="molecule type" value="Genomic_DNA"/>
</dbReference>
<comment type="caution">
    <text evidence="2">The sequence shown here is derived from an EMBL/GenBank/DDBJ whole genome shotgun (WGS) entry which is preliminary data.</text>
</comment>
<feature type="transmembrane region" description="Helical" evidence="1">
    <location>
        <begin position="28"/>
        <end position="46"/>
    </location>
</feature>
<feature type="transmembrane region" description="Helical" evidence="1">
    <location>
        <begin position="66"/>
        <end position="85"/>
    </location>
</feature>
<evidence type="ECO:0000313" key="2">
    <source>
        <dbReference type="EMBL" id="KAH7134488.1"/>
    </source>
</evidence>
<name>A0A9P9EBA6_9HYPO</name>
<keyword evidence="3" id="KW-1185">Reference proteome</keyword>
<gene>
    <name evidence="2" type="ORF">B0J13DRAFT_625708</name>
</gene>
<evidence type="ECO:0008006" key="4">
    <source>
        <dbReference type="Google" id="ProtNLM"/>
    </source>
</evidence>
<dbReference type="SUPFAM" id="SSF103473">
    <property type="entry name" value="MFS general substrate transporter"/>
    <property type="match status" value="1"/>
</dbReference>
<dbReference type="Proteomes" id="UP000717696">
    <property type="component" value="Unassembled WGS sequence"/>
</dbReference>
<dbReference type="AlphaFoldDB" id="A0A9P9EBA6"/>
<accession>A0A9P9EBA6</accession>
<sequence>MSQRAASVEEARTGNAAEALRKLWTPRALGIAIVCLLVMNFFMNLTVYTQNVYEPYATSHFDGHSLLTTGAIINGIVRIVSYPLLAKLADHFGRPQGFAGD</sequence>
<keyword evidence="1" id="KW-0812">Transmembrane</keyword>
<keyword evidence="1" id="KW-0472">Membrane</keyword>
<organism evidence="2 3">
    <name type="scientific">Dactylonectria estremocensis</name>
    <dbReference type="NCBI Taxonomy" id="1079267"/>
    <lineage>
        <taxon>Eukaryota</taxon>
        <taxon>Fungi</taxon>
        <taxon>Dikarya</taxon>
        <taxon>Ascomycota</taxon>
        <taxon>Pezizomycotina</taxon>
        <taxon>Sordariomycetes</taxon>
        <taxon>Hypocreomycetidae</taxon>
        <taxon>Hypocreales</taxon>
        <taxon>Nectriaceae</taxon>
        <taxon>Dactylonectria</taxon>
    </lineage>
</organism>
<dbReference type="OrthoDB" id="4806599at2759"/>